<organism evidence="1">
    <name type="scientific">Mycobacterium xenopi 4042</name>
    <dbReference type="NCBI Taxonomy" id="1299334"/>
    <lineage>
        <taxon>Bacteria</taxon>
        <taxon>Bacillati</taxon>
        <taxon>Actinomycetota</taxon>
        <taxon>Actinomycetes</taxon>
        <taxon>Mycobacteriales</taxon>
        <taxon>Mycobacteriaceae</taxon>
        <taxon>Mycobacterium</taxon>
    </lineage>
</organism>
<proteinExistence type="predicted"/>
<sequence>MARGDLSTRIAHLRHHHRPEYVANSEVICAETNSSMSLKEVMTMLAFDPFLRDFDRLTQQLLAARWVP</sequence>
<comment type="caution">
    <text evidence="1">The sequence shown here is derived from an EMBL/GenBank/DDBJ whole genome shotgun (WGS) entry which is preliminary data.</text>
</comment>
<protein>
    <submittedName>
        <fullName evidence="1">Uncharacterized protein</fullName>
    </submittedName>
</protein>
<reference evidence="1" key="1">
    <citation type="submission" date="2014-01" db="EMBL/GenBank/DDBJ databases">
        <authorList>
            <person name="Brown-Elliot B."/>
            <person name="Wallace R."/>
            <person name="Lenaerts A."/>
            <person name="Ordway D."/>
            <person name="DeGroote M.A."/>
            <person name="Parker T."/>
            <person name="Sizemore C."/>
            <person name="Tallon L.J."/>
            <person name="Sadzewicz L.K."/>
            <person name="Sengamalay N."/>
            <person name="Fraser C.M."/>
            <person name="Hine E."/>
            <person name="Shefchek K.A."/>
            <person name="Das S.P."/>
            <person name="Tettelin H."/>
        </authorList>
    </citation>
    <scope>NUCLEOTIDE SEQUENCE [LARGE SCALE GENOMIC DNA]</scope>
    <source>
        <strain evidence="1">4042</strain>
    </source>
</reference>
<dbReference type="AlphaFoldDB" id="X7Z9W1"/>
<dbReference type="PATRIC" id="fig|1299334.3.peg.8512"/>
<accession>X7Z9W1</accession>
<name>X7Z9W1_MYCXE</name>
<evidence type="ECO:0000313" key="1">
    <source>
        <dbReference type="EMBL" id="EUA16282.1"/>
    </source>
</evidence>
<gene>
    <name evidence="1" type="ORF">I553_1257</name>
</gene>
<dbReference type="EMBL" id="JAOB01000080">
    <property type="protein sequence ID" value="EUA16282.1"/>
    <property type="molecule type" value="Genomic_DNA"/>
</dbReference>